<feature type="region of interest" description="Disordered" evidence="1">
    <location>
        <begin position="39"/>
        <end position="72"/>
    </location>
</feature>
<reference evidence="2 3" key="1">
    <citation type="submission" date="2019-04" db="EMBL/GenBank/DDBJ databases">
        <title>Comparative genomics and transcriptomics to analyze fruiting body development in filamentous ascomycetes.</title>
        <authorList>
            <consortium name="DOE Joint Genome Institute"/>
            <person name="Lutkenhaus R."/>
            <person name="Traeger S."/>
            <person name="Breuer J."/>
            <person name="Kuo A."/>
            <person name="Lipzen A."/>
            <person name="Pangilinan J."/>
            <person name="Dilworth D."/>
            <person name="Sandor L."/>
            <person name="Poggeler S."/>
            <person name="Barry K."/>
            <person name="Grigoriev I.V."/>
            <person name="Nowrousian M."/>
        </authorList>
    </citation>
    <scope>NUCLEOTIDE SEQUENCE [LARGE SCALE GENOMIC DNA]</scope>
    <source>
        <strain evidence="2 3">CBS 389.68</strain>
    </source>
</reference>
<evidence type="ECO:0000313" key="2">
    <source>
        <dbReference type="EMBL" id="TGZ78078.1"/>
    </source>
</evidence>
<dbReference type="InParanoid" id="A0A4S2MRU9"/>
<evidence type="ECO:0000313" key="3">
    <source>
        <dbReference type="Proteomes" id="UP000298138"/>
    </source>
</evidence>
<dbReference type="Proteomes" id="UP000298138">
    <property type="component" value="Unassembled WGS sequence"/>
</dbReference>
<evidence type="ECO:0000256" key="1">
    <source>
        <dbReference type="SAM" id="MobiDB-lite"/>
    </source>
</evidence>
<keyword evidence="3" id="KW-1185">Reference proteome</keyword>
<dbReference type="AlphaFoldDB" id="A0A4S2MRU9"/>
<protein>
    <submittedName>
        <fullName evidence="2">Uncharacterized protein</fullName>
    </submittedName>
</protein>
<dbReference type="EMBL" id="ML220145">
    <property type="protein sequence ID" value="TGZ78078.1"/>
    <property type="molecule type" value="Genomic_DNA"/>
</dbReference>
<feature type="region of interest" description="Disordered" evidence="1">
    <location>
        <begin position="112"/>
        <end position="136"/>
    </location>
</feature>
<feature type="compositionally biased region" description="Low complexity" evidence="1">
    <location>
        <begin position="116"/>
        <end position="134"/>
    </location>
</feature>
<accession>A0A4S2MRU9</accession>
<gene>
    <name evidence="2" type="ORF">EX30DRAFT_343461</name>
</gene>
<feature type="compositionally biased region" description="Low complexity" evidence="1">
    <location>
        <begin position="41"/>
        <end position="58"/>
    </location>
</feature>
<name>A0A4S2MRU9_9PEZI</name>
<proteinExistence type="predicted"/>
<feature type="region of interest" description="Disordered" evidence="1">
    <location>
        <begin position="184"/>
        <end position="233"/>
    </location>
</feature>
<sequence length="233" mass="25670">MGSVNPSSSPTLPEFPRFFNDLQSTPHNIWGFPNASTLAGSSPPISSHTSASSTTLVPSSPPPYTPQRFNKHPEGLLTQPLLCPRSTGDRLGYLSAVDIPNPWVSVTELTPALTASPSQPRSSRESTSSDEPNSGTWNFLDMIPRHLVEPVVIYSTHHTISIPGPRKPQEWFHNVVEKLEAQVTNQRQLSEDEYNTPDLKKGQKPDAAMPALHRTTRATYPDTQRTELKPTVS</sequence>
<organism evidence="2 3">
    <name type="scientific">Ascodesmis nigricans</name>
    <dbReference type="NCBI Taxonomy" id="341454"/>
    <lineage>
        <taxon>Eukaryota</taxon>
        <taxon>Fungi</taxon>
        <taxon>Dikarya</taxon>
        <taxon>Ascomycota</taxon>
        <taxon>Pezizomycotina</taxon>
        <taxon>Pezizomycetes</taxon>
        <taxon>Pezizales</taxon>
        <taxon>Ascodesmidaceae</taxon>
        <taxon>Ascodesmis</taxon>
    </lineage>
</organism>
<feature type="compositionally biased region" description="Basic and acidic residues" evidence="1">
    <location>
        <begin position="224"/>
        <end position="233"/>
    </location>
</feature>